<dbReference type="Proteomes" id="UP000772181">
    <property type="component" value="Unassembled WGS sequence"/>
</dbReference>
<comment type="subcellular location">
    <subcellularLocation>
        <location evidence="1">Cell envelope</location>
    </subcellularLocation>
</comment>
<dbReference type="SUPFAM" id="SSF53850">
    <property type="entry name" value="Periplasmic binding protein-like II"/>
    <property type="match status" value="1"/>
</dbReference>
<feature type="non-terminal residue" evidence="6">
    <location>
        <position position="1"/>
    </location>
</feature>
<dbReference type="GO" id="GO:0015833">
    <property type="term" value="P:peptide transport"/>
    <property type="evidence" value="ECO:0007669"/>
    <property type="project" value="TreeGrafter"/>
</dbReference>
<organism evidence="6 7">
    <name type="scientific">Tectimicrobiota bacterium</name>
    <dbReference type="NCBI Taxonomy" id="2528274"/>
    <lineage>
        <taxon>Bacteria</taxon>
        <taxon>Pseudomonadati</taxon>
        <taxon>Nitrospinota/Tectimicrobiota group</taxon>
        <taxon>Candidatus Tectimicrobiota</taxon>
    </lineage>
</organism>
<proteinExistence type="inferred from homology"/>
<reference evidence="6" key="1">
    <citation type="submission" date="2020-07" db="EMBL/GenBank/DDBJ databases">
        <title>Huge and variable diversity of episymbiotic CPR bacteria and DPANN archaea in groundwater ecosystems.</title>
        <authorList>
            <person name="He C.Y."/>
            <person name="Keren R."/>
            <person name="Whittaker M."/>
            <person name="Farag I.F."/>
            <person name="Doudna J."/>
            <person name="Cate J.H.D."/>
            <person name="Banfield J.F."/>
        </authorList>
    </citation>
    <scope>NUCLEOTIDE SEQUENCE</scope>
    <source>
        <strain evidence="6">NC_groundwater_1482_Ag_S-0.65um_47_24</strain>
    </source>
</reference>
<evidence type="ECO:0000256" key="2">
    <source>
        <dbReference type="ARBA" id="ARBA00005695"/>
    </source>
</evidence>
<sequence length="272" mass="30162">VTIGGGNIDRAQDEANPLHKELRIVPELSLFYIGFNHTRPPFDDPLVRKAFVQAVDKDKVVKRTTRNTLPVADGIIPPGMPGYSSDQKGLPFDPAQARASLAASKYKNAQGLPPITMTIAGEGGDISQSIGAIIDQWRVNLGVDVSVRQLESRVYFYNMRKEKDDMYDSGWIADYPDPQNFADILFRTGGEENTGDYSNPAIDAQLDQAAAELNAAKRSETYRQIERKLLDDAAIIPLWYGRAYYLVKPYVKGYVVTPLGLPMFSGVILEPH</sequence>
<dbReference type="EMBL" id="JACQWF010000371">
    <property type="protein sequence ID" value="MBI4596386.1"/>
    <property type="molecule type" value="Genomic_DNA"/>
</dbReference>
<evidence type="ECO:0000256" key="3">
    <source>
        <dbReference type="ARBA" id="ARBA00022448"/>
    </source>
</evidence>
<evidence type="ECO:0000259" key="5">
    <source>
        <dbReference type="Pfam" id="PF00496"/>
    </source>
</evidence>
<evidence type="ECO:0000256" key="4">
    <source>
        <dbReference type="ARBA" id="ARBA00022729"/>
    </source>
</evidence>
<gene>
    <name evidence="6" type="ORF">HY730_08435</name>
</gene>
<dbReference type="GO" id="GO:1904680">
    <property type="term" value="F:peptide transmembrane transporter activity"/>
    <property type="evidence" value="ECO:0007669"/>
    <property type="project" value="TreeGrafter"/>
</dbReference>
<dbReference type="PANTHER" id="PTHR30290">
    <property type="entry name" value="PERIPLASMIC BINDING COMPONENT OF ABC TRANSPORTER"/>
    <property type="match status" value="1"/>
</dbReference>
<dbReference type="Gene3D" id="3.10.105.10">
    <property type="entry name" value="Dipeptide-binding Protein, Domain 3"/>
    <property type="match status" value="1"/>
</dbReference>
<protein>
    <submittedName>
        <fullName evidence="6">Peptide ABC transporter substrate-binding protein</fullName>
    </submittedName>
</protein>
<comment type="caution">
    <text evidence="6">The sequence shown here is derived from an EMBL/GenBank/DDBJ whole genome shotgun (WGS) entry which is preliminary data.</text>
</comment>
<comment type="similarity">
    <text evidence="2">Belongs to the bacterial solute-binding protein 5 family.</text>
</comment>
<dbReference type="Pfam" id="PF00496">
    <property type="entry name" value="SBP_bac_5"/>
    <property type="match status" value="1"/>
</dbReference>
<evidence type="ECO:0000256" key="1">
    <source>
        <dbReference type="ARBA" id="ARBA00004196"/>
    </source>
</evidence>
<keyword evidence="4" id="KW-0732">Signal</keyword>
<dbReference type="InterPro" id="IPR039424">
    <property type="entry name" value="SBP_5"/>
</dbReference>
<keyword evidence="3" id="KW-0813">Transport</keyword>
<evidence type="ECO:0000313" key="6">
    <source>
        <dbReference type="EMBL" id="MBI4596386.1"/>
    </source>
</evidence>
<dbReference type="GO" id="GO:0030313">
    <property type="term" value="C:cell envelope"/>
    <property type="evidence" value="ECO:0007669"/>
    <property type="project" value="UniProtKB-SubCell"/>
</dbReference>
<name>A0A933LRH3_UNCTE</name>
<dbReference type="AlphaFoldDB" id="A0A933LRH3"/>
<feature type="domain" description="Solute-binding protein family 5" evidence="5">
    <location>
        <begin position="19"/>
        <end position="190"/>
    </location>
</feature>
<evidence type="ECO:0000313" key="7">
    <source>
        <dbReference type="Proteomes" id="UP000772181"/>
    </source>
</evidence>
<accession>A0A933LRH3</accession>
<dbReference type="PANTHER" id="PTHR30290:SF10">
    <property type="entry name" value="PERIPLASMIC OLIGOPEPTIDE-BINDING PROTEIN-RELATED"/>
    <property type="match status" value="1"/>
</dbReference>
<dbReference type="InterPro" id="IPR000914">
    <property type="entry name" value="SBP_5_dom"/>
</dbReference>